<evidence type="ECO:0000256" key="5">
    <source>
        <dbReference type="ARBA" id="ARBA00022516"/>
    </source>
</evidence>
<dbReference type="EMBL" id="DVGD01000295">
    <property type="protein sequence ID" value="HIR10521.1"/>
    <property type="molecule type" value="Genomic_DNA"/>
</dbReference>
<comment type="catalytic activity">
    <reaction evidence="12 14">
        <text>(9Z)-hexadecenoyl-[ACP] + malonyl-[ACP] + H(+) = 3-oxo-(11Z)-octadecenoyl-[ACP] + holo-[ACP] + CO2</text>
        <dbReference type="Rhea" id="RHEA:55040"/>
        <dbReference type="Rhea" id="RHEA-COMP:9623"/>
        <dbReference type="Rhea" id="RHEA-COMP:9685"/>
        <dbReference type="Rhea" id="RHEA-COMP:10800"/>
        <dbReference type="Rhea" id="RHEA-COMP:14074"/>
        <dbReference type="ChEBI" id="CHEBI:15378"/>
        <dbReference type="ChEBI" id="CHEBI:16526"/>
        <dbReference type="ChEBI" id="CHEBI:64479"/>
        <dbReference type="ChEBI" id="CHEBI:78449"/>
        <dbReference type="ChEBI" id="CHEBI:83989"/>
        <dbReference type="ChEBI" id="CHEBI:138538"/>
        <dbReference type="EC" id="2.3.1.179"/>
    </reaction>
</comment>
<dbReference type="CDD" id="cd00834">
    <property type="entry name" value="KAS_I_II"/>
    <property type="match status" value="1"/>
</dbReference>
<proteinExistence type="inferred from homology"/>
<keyword evidence="5 14" id="KW-0444">Lipid biosynthesis</keyword>
<dbReference type="InterPro" id="IPR020841">
    <property type="entry name" value="PKS_Beta-ketoAc_synthase_dom"/>
</dbReference>
<evidence type="ECO:0000313" key="18">
    <source>
        <dbReference type="EMBL" id="HIR10521.1"/>
    </source>
</evidence>
<evidence type="ECO:0000256" key="7">
    <source>
        <dbReference type="ARBA" id="ARBA00022832"/>
    </source>
</evidence>
<dbReference type="InterPro" id="IPR017568">
    <property type="entry name" value="3-oxoacyl-ACP_synth-2"/>
</dbReference>
<name>A0A9D1A9I8_9FIRM</name>
<comment type="caution">
    <text evidence="18">The sequence shown here is derived from an EMBL/GenBank/DDBJ whole genome shotgun (WGS) entry which is preliminary data.</text>
</comment>
<comment type="function">
    <text evidence="11 14">Involved in the type II fatty acid elongation cycle. Catalyzes the elongation of a wide range of acyl-ACP by the addition of two carbons from malonyl-ACP to an acyl acceptor. Can efficiently catalyze the conversion of palmitoleoyl-ACP (cis-hexadec-9-enoyl-ACP) to cis-vaccenoyl-ACP (cis-octadec-11-enoyl-ACP), an essential step in the thermal regulation of fatty acid composition.</text>
</comment>
<dbReference type="SUPFAM" id="SSF53901">
    <property type="entry name" value="Thiolase-like"/>
    <property type="match status" value="2"/>
</dbReference>
<evidence type="ECO:0000256" key="9">
    <source>
        <dbReference type="ARBA" id="ARBA00023160"/>
    </source>
</evidence>
<dbReference type="InterPro" id="IPR000794">
    <property type="entry name" value="Beta-ketoacyl_synthase"/>
</dbReference>
<dbReference type="GO" id="GO:0004315">
    <property type="term" value="F:3-oxoacyl-[acyl-carrier-protein] synthase activity"/>
    <property type="evidence" value="ECO:0007669"/>
    <property type="project" value="UniProtKB-EC"/>
</dbReference>
<evidence type="ECO:0000256" key="3">
    <source>
        <dbReference type="ARBA" id="ARBA00012356"/>
    </source>
</evidence>
<evidence type="ECO:0000256" key="10">
    <source>
        <dbReference type="ARBA" id="ARBA00023315"/>
    </source>
</evidence>
<dbReference type="Pfam" id="PF02801">
    <property type="entry name" value="Ketoacyl-synt_C"/>
    <property type="match status" value="1"/>
</dbReference>
<evidence type="ECO:0000256" key="1">
    <source>
        <dbReference type="ARBA" id="ARBA00005194"/>
    </source>
</evidence>
<reference evidence="18" key="2">
    <citation type="journal article" date="2021" name="PeerJ">
        <title>Extensive microbial diversity within the chicken gut microbiome revealed by metagenomics and culture.</title>
        <authorList>
            <person name="Gilroy R."/>
            <person name="Ravi A."/>
            <person name="Getino M."/>
            <person name="Pursley I."/>
            <person name="Horton D.L."/>
            <person name="Alikhan N.F."/>
            <person name="Baker D."/>
            <person name="Gharbi K."/>
            <person name="Hall N."/>
            <person name="Watson M."/>
            <person name="Adriaenssens E.M."/>
            <person name="Foster-Nyarko E."/>
            <person name="Jarju S."/>
            <person name="Secka A."/>
            <person name="Antonio M."/>
            <person name="Oren A."/>
            <person name="Chaudhuri R.R."/>
            <person name="La Ragione R."/>
            <person name="Hildebrand F."/>
            <person name="Pallen M.J."/>
        </authorList>
    </citation>
    <scope>NUCLEOTIDE SEQUENCE</scope>
    <source>
        <strain evidence="18">ChiHjej9B8-7071</strain>
    </source>
</reference>
<dbReference type="PANTHER" id="PTHR11712:SF336">
    <property type="entry name" value="3-OXOACYL-[ACYL-CARRIER-PROTEIN] SYNTHASE, MITOCHONDRIAL"/>
    <property type="match status" value="1"/>
</dbReference>
<evidence type="ECO:0000256" key="2">
    <source>
        <dbReference type="ARBA" id="ARBA00008467"/>
    </source>
</evidence>
<keyword evidence="9 14" id="KW-0275">Fatty acid biosynthesis</keyword>
<evidence type="ECO:0000256" key="11">
    <source>
        <dbReference type="ARBA" id="ARBA00024006"/>
    </source>
</evidence>
<feature type="active site" description="For beta-ketoacyl synthase activity" evidence="15">
    <location>
        <position position="162"/>
    </location>
</feature>
<dbReference type="Gene3D" id="3.40.47.10">
    <property type="match status" value="1"/>
</dbReference>
<evidence type="ECO:0000256" key="4">
    <source>
        <dbReference type="ARBA" id="ARBA00014657"/>
    </source>
</evidence>
<evidence type="ECO:0000256" key="12">
    <source>
        <dbReference type="ARBA" id="ARBA00047318"/>
    </source>
</evidence>
<organism evidence="18 19">
    <name type="scientific">Candidatus Avoscillospira stercoripullorum</name>
    <dbReference type="NCBI Taxonomy" id="2840709"/>
    <lineage>
        <taxon>Bacteria</taxon>
        <taxon>Bacillati</taxon>
        <taxon>Bacillota</taxon>
        <taxon>Clostridia</taxon>
        <taxon>Eubacteriales</taxon>
        <taxon>Oscillospiraceae</taxon>
        <taxon>Oscillospiraceae incertae sedis</taxon>
        <taxon>Candidatus Avoscillospira</taxon>
    </lineage>
</organism>
<dbReference type="SMART" id="SM00825">
    <property type="entry name" value="PKS_KS"/>
    <property type="match status" value="1"/>
</dbReference>
<dbReference type="InterPro" id="IPR016039">
    <property type="entry name" value="Thiolase-like"/>
</dbReference>
<dbReference type="PIRSF" id="PIRSF000447">
    <property type="entry name" value="KAS_II"/>
    <property type="match status" value="1"/>
</dbReference>
<comment type="pathway">
    <text evidence="1 14">Lipid metabolism; fatty acid biosynthesis.</text>
</comment>
<evidence type="ECO:0000256" key="16">
    <source>
        <dbReference type="RuleBase" id="RU003694"/>
    </source>
</evidence>
<dbReference type="EC" id="2.3.1.179" evidence="3 14"/>
<dbReference type="PROSITE" id="PS00606">
    <property type="entry name" value="KS3_1"/>
    <property type="match status" value="1"/>
</dbReference>
<evidence type="ECO:0000256" key="15">
    <source>
        <dbReference type="PIRSR" id="PIRSR000447-1"/>
    </source>
</evidence>
<dbReference type="FunFam" id="3.40.47.10:FF:000018">
    <property type="entry name" value="3-oxoacyl-[acyl-carrier-protein] synthase 2"/>
    <property type="match status" value="1"/>
</dbReference>
<evidence type="ECO:0000256" key="6">
    <source>
        <dbReference type="ARBA" id="ARBA00022679"/>
    </source>
</evidence>
<dbReference type="Proteomes" id="UP000824258">
    <property type="component" value="Unassembled WGS sequence"/>
</dbReference>
<dbReference type="PROSITE" id="PS52004">
    <property type="entry name" value="KS3_2"/>
    <property type="match status" value="1"/>
</dbReference>
<dbReference type="InterPro" id="IPR014030">
    <property type="entry name" value="Ketoacyl_synth_N"/>
</dbReference>
<dbReference type="PANTHER" id="PTHR11712">
    <property type="entry name" value="POLYKETIDE SYNTHASE-RELATED"/>
    <property type="match status" value="1"/>
</dbReference>
<comment type="catalytic activity">
    <reaction evidence="13 14">
        <text>a fatty acyl-[ACP] + malonyl-[ACP] + H(+) = a 3-oxoacyl-[ACP] + holo-[ACP] + CO2</text>
        <dbReference type="Rhea" id="RHEA:22836"/>
        <dbReference type="Rhea" id="RHEA-COMP:9623"/>
        <dbReference type="Rhea" id="RHEA-COMP:9685"/>
        <dbReference type="Rhea" id="RHEA-COMP:9916"/>
        <dbReference type="Rhea" id="RHEA-COMP:14125"/>
        <dbReference type="ChEBI" id="CHEBI:15378"/>
        <dbReference type="ChEBI" id="CHEBI:16526"/>
        <dbReference type="ChEBI" id="CHEBI:64479"/>
        <dbReference type="ChEBI" id="CHEBI:78449"/>
        <dbReference type="ChEBI" id="CHEBI:78776"/>
        <dbReference type="ChEBI" id="CHEBI:138651"/>
    </reaction>
</comment>
<evidence type="ECO:0000313" key="19">
    <source>
        <dbReference type="Proteomes" id="UP000824258"/>
    </source>
</evidence>
<dbReference type="GO" id="GO:0006633">
    <property type="term" value="P:fatty acid biosynthetic process"/>
    <property type="evidence" value="ECO:0007669"/>
    <property type="project" value="UniProtKB-KW"/>
</dbReference>
<dbReference type="Pfam" id="PF00109">
    <property type="entry name" value="ketoacyl-synt"/>
    <property type="match status" value="1"/>
</dbReference>
<keyword evidence="8" id="KW-0443">Lipid metabolism</keyword>
<feature type="domain" description="Ketosynthase family 3 (KS3)" evidence="17">
    <location>
        <begin position="2"/>
        <end position="405"/>
    </location>
</feature>
<evidence type="ECO:0000256" key="8">
    <source>
        <dbReference type="ARBA" id="ARBA00023098"/>
    </source>
</evidence>
<evidence type="ECO:0000259" key="17">
    <source>
        <dbReference type="PROSITE" id="PS52004"/>
    </source>
</evidence>
<protein>
    <recommendedName>
        <fullName evidence="4 14">3-oxoacyl-[acyl-carrier-protein] synthase 2</fullName>
        <ecNumber evidence="3 14">2.3.1.179</ecNumber>
    </recommendedName>
</protein>
<keyword evidence="10 14" id="KW-0012">Acyltransferase</keyword>
<comment type="similarity">
    <text evidence="2 14 16">Belongs to the thiolase-like superfamily. Beta-ketoacyl-ACP synthases family.</text>
</comment>
<evidence type="ECO:0000256" key="14">
    <source>
        <dbReference type="PIRNR" id="PIRNR000447"/>
    </source>
</evidence>
<dbReference type="NCBIfam" id="NF005589">
    <property type="entry name" value="PRK07314.1"/>
    <property type="match status" value="1"/>
</dbReference>
<evidence type="ECO:0000256" key="13">
    <source>
        <dbReference type="ARBA" id="ARBA00047659"/>
    </source>
</evidence>
<dbReference type="InterPro" id="IPR018201">
    <property type="entry name" value="Ketoacyl_synth_AS"/>
</dbReference>
<gene>
    <name evidence="18" type="ORF">IAA70_08965</name>
</gene>
<keyword evidence="7" id="KW-0276">Fatty acid metabolism</keyword>
<accession>A0A9D1A9I8</accession>
<dbReference type="InterPro" id="IPR014031">
    <property type="entry name" value="Ketoacyl_synth_C"/>
</dbReference>
<dbReference type="AlphaFoldDB" id="A0A9D1A9I8"/>
<reference evidence="18" key="1">
    <citation type="submission" date="2020-10" db="EMBL/GenBank/DDBJ databases">
        <authorList>
            <person name="Gilroy R."/>
        </authorList>
    </citation>
    <scope>NUCLEOTIDE SEQUENCE</scope>
    <source>
        <strain evidence="18">ChiHjej9B8-7071</strain>
    </source>
</reference>
<keyword evidence="6 14" id="KW-0808">Transferase</keyword>
<sequence length="407" mass="41853">MDKTIVITGTGAVTPIGTGVETYWNNLIAGHCGIAPIRQCDTTALPVKVAAEIKDFDPAALLPKPLLRETVPFMQYGYAAAQEALTQGGLDPSLEPRRVGIVLGTALAGVSHIAETQHEVDEAGKLRVSPRFVPKALGNIAAAQVAIHFGFRGPSFTVQTACSSGGDAIGLACMLLKSGEADAMLAVGAEASICPVVLAGLASARALSRNDDPVTACRPFDLNRDGFVMGEGGGALLLETEAHAKARGANFIGVICGTANNTDGHHVTAPHPDGIGAVACMEDALHHAGLSPADIGYINAHGTSTPMGDSIEAAAVKKVFPCPPPVSSTKGATGHMMGAGGITEVIACVKAVETGILPPTLHYEVADPACDLDFIPNQARQAEIRYAMSNAFGFGGQNSSVIVGRYE</sequence>